<feature type="coiled-coil region" evidence="1">
    <location>
        <begin position="9"/>
        <end position="53"/>
    </location>
</feature>
<proteinExistence type="predicted"/>
<evidence type="ECO:0000256" key="1">
    <source>
        <dbReference type="SAM" id="Coils"/>
    </source>
</evidence>
<evidence type="ECO:0000313" key="2">
    <source>
        <dbReference type="EMBL" id="VFJ73247.1"/>
    </source>
</evidence>
<sequence length="80" mass="9026">MDVAQIDALKKLSGQIKLLNDKISQLAKVTDESNTLKEKVDELKQEIVLIKHEQTKSRDALISIDTNISYLSSKIEELSE</sequence>
<name>A0A450TW77_9GAMM</name>
<dbReference type="AlphaFoldDB" id="A0A450TW77"/>
<protein>
    <submittedName>
        <fullName evidence="2">Uncharacterized protein</fullName>
    </submittedName>
</protein>
<reference evidence="2" key="1">
    <citation type="submission" date="2019-02" db="EMBL/GenBank/DDBJ databases">
        <authorList>
            <person name="Gruber-Vodicka R. H."/>
            <person name="Seah K. B. B."/>
        </authorList>
    </citation>
    <scope>NUCLEOTIDE SEQUENCE</scope>
    <source>
        <strain evidence="2">BECK_BZ165</strain>
    </source>
</reference>
<dbReference type="EMBL" id="CAADFA010000714">
    <property type="protein sequence ID" value="VFJ73247.1"/>
    <property type="molecule type" value="Genomic_DNA"/>
</dbReference>
<organism evidence="2">
    <name type="scientific">Candidatus Kentrum sp. FM</name>
    <dbReference type="NCBI Taxonomy" id="2126340"/>
    <lineage>
        <taxon>Bacteria</taxon>
        <taxon>Pseudomonadati</taxon>
        <taxon>Pseudomonadota</taxon>
        <taxon>Gammaproteobacteria</taxon>
        <taxon>Candidatus Kentrum</taxon>
    </lineage>
</organism>
<keyword evidence="1" id="KW-0175">Coiled coil</keyword>
<gene>
    <name evidence="2" type="ORF">BECKFM1743C_GA0114222_107143</name>
</gene>
<accession>A0A450TW77</accession>